<protein>
    <submittedName>
        <fullName evidence="1">Uncharacterized protein</fullName>
    </submittedName>
</protein>
<name>A0A8S3ICM3_9BILA</name>
<evidence type="ECO:0000313" key="1">
    <source>
        <dbReference type="EMBL" id="CAF5195717.1"/>
    </source>
</evidence>
<dbReference type="InterPro" id="IPR012337">
    <property type="entry name" value="RNaseH-like_sf"/>
</dbReference>
<sequence>AREIACNVLAPTFTNSIIKELREVSFFSICYDASNKGNAKMLPVVTQYFSKFGVKHGIIEFIQQQHESADSLFLNIKYVLESNGLNLKQLSALGSDNTNVNVGNHHSVFSLFKQLVPHLIKGSCYCHVLHNSVKHGHKYLLFDVEAALLKIYSYFCRSSVRSQELAKYFEFIDQEQQVVKYSYSVHHQL</sequence>
<dbReference type="Proteomes" id="UP000676336">
    <property type="component" value="Unassembled WGS sequence"/>
</dbReference>
<gene>
    <name evidence="1" type="ORF">SMN809_LOCUS73898</name>
</gene>
<reference evidence="1" key="1">
    <citation type="submission" date="2021-02" db="EMBL/GenBank/DDBJ databases">
        <authorList>
            <person name="Nowell W R."/>
        </authorList>
    </citation>
    <scope>NUCLEOTIDE SEQUENCE</scope>
</reference>
<dbReference type="AlphaFoldDB" id="A0A8S3ICM3"/>
<accession>A0A8S3ICM3</accession>
<dbReference type="PANTHER" id="PTHR37162:SF1">
    <property type="entry name" value="BED-TYPE DOMAIN-CONTAINING PROTEIN"/>
    <property type="match status" value="1"/>
</dbReference>
<evidence type="ECO:0000313" key="2">
    <source>
        <dbReference type="Proteomes" id="UP000676336"/>
    </source>
</evidence>
<organism evidence="1 2">
    <name type="scientific">Rotaria magnacalcarata</name>
    <dbReference type="NCBI Taxonomy" id="392030"/>
    <lineage>
        <taxon>Eukaryota</taxon>
        <taxon>Metazoa</taxon>
        <taxon>Spiralia</taxon>
        <taxon>Gnathifera</taxon>
        <taxon>Rotifera</taxon>
        <taxon>Eurotatoria</taxon>
        <taxon>Bdelloidea</taxon>
        <taxon>Philodinida</taxon>
        <taxon>Philodinidae</taxon>
        <taxon>Rotaria</taxon>
    </lineage>
</organism>
<dbReference type="SUPFAM" id="SSF53098">
    <property type="entry name" value="Ribonuclease H-like"/>
    <property type="match status" value="1"/>
</dbReference>
<feature type="non-terminal residue" evidence="1">
    <location>
        <position position="1"/>
    </location>
</feature>
<comment type="caution">
    <text evidence="1">The sequence shown here is derived from an EMBL/GenBank/DDBJ whole genome shotgun (WGS) entry which is preliminary data.</text>
</comment>
<dbReference type="PANTHER" id="PTHR37162">
    <property type="entry name" value="HAT FAMILY DIMERISATION DOMAINCONTAINING PROTEIN-RELATED"/>
    <property type="match status" value="1"/>
</dbReference>
<dbReference type="EMBL" id="CAJOBI010328948">
    <property type="protein sequence ID" value="CAF5195717.1"/>
    <property type="molecule type" value="Genomic_DNA"/>
</dbReference>
<proteinExistence type="predicted"/>